<dbReference type="InterPro" id="IPR051156">
    <property type="entry name" value="Mito/Outer_Membr_Metalloprot"/>
</dbReference>
<dbReference type="CDD" id="cd07334">
    <property type="entry name" value="M48C_loiP_like"/>
    <property type="match status" value="1"/>
</dbReference>
<sequence>MMKKSILTCLVFAAALGTASAQFKLNSKAIGAVGKGVKAATFSDEDAAKLSKEAVDWMDAHNTVAGPKDAYTIRLNKIFDKHKNEDGLNLNYKVYKVVDINAFACADGSVRVFSALMDKMTDEELLAIIGHEIGHVKNHDSRDAMRSAYKRAAISDAASSQSGVVNSLSQSQLGDLANAILESSYSRKQETEADNFGYDFLKKHNYNVMAMSSAFKKLQALGSGDKQSTMQKMMSSHPDSGKRAEEVEKKAKKDGLVKGN</sequence>
<evidence type="ECO:0000256" key="7">
    <source>
        <dbReference type="SAM" id="MobiDB-lite"/>
    </source>
</evidence>
<keyword evidence="8" id="KW-0732">Signal</keyword>
<dbReference type="GO" id="GO:0051603">
    <property type="term" value="P:proteolysis involved in protein catabolic process"/>
    <property type="evidence" value="ECO:0007669"/>
    <property type="project" value="TreeGrafter"/>
</dbReference>
<organism evidence="10 11">
    <name type="scientific">Pedobacter caeni</name>
    <dbReference type="NCBI Taxonomy" id="288992"/>
    <lineage>
        <taxon>Bacteria</taxon>
        <taxon>Pseudomonadati</taxon>
        <taxon>Bacteroidota</taxon>
        <taxon>Sphingobacteriia</taxon>
        <taxon>Sphingobacteriales</taxon>
        <taxon>Sphingobacteriaceae</taxon>
        <taxon>Pedobacter</taxon>
    </lineage>
</organism>
<dbReference type="Proteomes" id="UP000184287">
    <property type="component" value="Unassembled WGS sequence"/>
</dbReference>
<evidence type="ECO:0000256" key="1">
    <source>
        <dbReference type="ARBA" id="ARBA00022670"/>
    </source>
</evidence>
<dbReference type="GO" id="GO:0046872">
    <property type="term" value="F:metal ion binding"/>
    <property type="evidence" value="ECO:0007669"/>
    <property type="project" value="UniProtKB-KW"/>
</dbReference>
<evidence type="ECO:0000256" key="5">
    <source>
        <dbReference type="ARBA" id="ARBA00023049"/>
    </source>
</evidence>
<evidence type="ECO:0000256" key="2">
    <source>
        <dbReference type="ARBA" id="ARBA00022723"/>
    </source>
</evidence>
<feature type="signal peptide" evidence="8">
    <location>
        <begin position="1"/>
        <end position="21"/>
    </location>
</feature>
<dbReference type="PANTHER" id="PTHR22726:SF8">
    <property type="entry name" value="METALLOPROTEASE YCAL"/>
    <property type="match status" value="1"/>
</dbReference>
<proteinExistence type="inferred from homology"/>
<evidence type="ECO:0000256" key="3">
    <source>
        <dbReference type="ARBA" id="ARBA00022801"/>
    </source>
</evidence>
<feature type="region of interest" description="Disordered" evidence="7">
    <location>
        <begin position="222"/>
        <end position="260"/>
    </location>
</feature>
<dbReference type="GO" id="GO:0016020">
    <property type="term" value="C:membrane"/>
    <property type="evidence" value="ECO:0007669"/>
    <property type="project" value="TreeGrafter"/>
</dbReference>
<dbReference type="STRING" id="288992.SAMN04488522_105534"/>
<dbReference type="GO" id="GO:0004222">
    <property type="term" value="F:metalloendopeptidase activity"/>
    <property type="evidence" value="ECO:0007669"/>
    <property type="project" value="InterPro"/>
</dbReference>
<dbReference type="RefSeq" id="WP_200801044.1">
    <property type="nucleotide sequence ID" value="NZ_FQUQ01000005.1"/>
</dbReference>
<protein>
    <submittedName>
        <fullName evidence="10">Putative metalloprotease</fullName>
    </submittedName>
</protein>
<evidence type="ECO:0000313" key="10">
    <source>
        <dbReference type="EMBL" id="SHG44862.1"/>
    </source>
</evidence>
<accession>A0A1M5JW90</accession>
<keyword evidence="3 6" id="KW-0378">Hydrolase</keyword>
<keyword evidence="4 6" id="KW-0862">Zinc</keyword>
<dbReference type="InterPro" id="IPR001915">
    <property type="entry name" value="Peptidase_M48"/>
</dbReference>
<keyword evidence="1 6" id="KW-0645">Protease</keyword>
<comment type="cofactor">
    <cofactor evidence="6">
        <name>Zn(2+)</name>
        <dbReference type="ChEBI" id="CHEBI:29105"/>
    </cofactor>
    <text evidence="6">Binds 1 zinc ion per subunit.</text>
</comment>
<feature type="domain" description="Peptidase M48" evidence="9">
    <location>
        <begin position="95"/>
        <end position="249"/>
    </location>
</feature>
<keyword evidence="5 6" id="KW-0482">Metalloprotease</keyword>
<dbReference type="Pfam" id="PF01435">
    <property type="entry name" value="Peptidase_M48"/>
    <property type="match status" value="1"/>
</dbReference>
<feature type="compositionally biased region" description="Polar residues" evidence="7">
    <location>
        <begin position="225"/>
        <end position="238"/>
    </location>
</feature>
<dbReference type="Gene3D" id="3.30.2010.10">
    <property type="entry name" value="Metalloproteases ('zincins'), catalytic domain"/>
    <property type="match status" value="1"/>
</dbReference>
<reference evidence="11" key="1">
    <citation type="submission" date="2016-11" db="EMBL/GenBank/DDBJ databases">
        <authorList>
            <person name="Varghese N."/>
            <person name="Submissions S."/>
        </authorList>
    </citation>
    <scope>NUCLEOTIDE SEQUENCE [LARGE SCALE GENOMIC DNA]</scope>
    <source>
        <strain evidence="11">DSM 16990</strain>
    </source>
</reference>
<feature type="chain" id="PRO_5012702820" evidence="8">
    <location>
        <begin position="22"/>
        <end position="260"/>
    </location>
</feature>
<keyword evidence="11" id="KW-1185">Reference proteome</keyword>
<evidence type="ECO:0000313" key="11">
    <source>
        <dbReference type="Proteomes" id="UP000184287"/>
    </source>
</evidence>
<gene>
    <name evidence="10" type="ORF">SAMN04488522_105534</name>
</gene>
<evidence type="ECO:0000259" key="9">
    <source>
        <dbReference type="Pfam" id="PF01435"/>
    </source>
</evidence>
<feature type="compositionally biased region" description="Basic and acidic residues" evidence="7">
    <location>
        <begin position="239"/>
        <end position="260"/>
    </location>
</feature>
<comment type="similarity">
    <text evidence="6">Belongs to the peptidase M48 family.</text>
</comment>
<dbReference type="PANTHER" id="PTHR22726">
    <property type="entry name" value="METALLOENDOPEPTIDASE OMA1"/>
    <property type="match status" value="1"/>
</dbReference>
<name>A0A1M5JW90_9SPHI</name>
<keyword evidence="2" id="KW-0479">Metal-binding</keyword>
<dbReference type="AlphaFoldDB" id="A0A1M5JW90"/>
<dbReference type="EMBL" id="FQUQ01000005">
    <property type="protein sequence ID" value="SHG44862.1"/>
    <property type="molecule type" value="Genomic_DNA"/>
</dbReference>
<evidence type="ECO:0000256" key="4">
    <source>
        <dbReference type="ARBA" id="ARBA00022833"/>
    </source>
</evidence>
<evidence type="ECO:0000256" key="8">
    <source>
        <dbReference type="SAM" id="SignalP"/>
    </source>
</evidence>
<evidence type="ECO:0000256" key="6">
    <source>
        <dbReference type="RuleBase" id="RU003983"/>
    </source>
</evidence>